<evidence type="ECO:0000256" key="9">
    <source>
        <dbReference type="ARBA" id="ARBA00023237"/>
    </source>
</evidence>
<evidence type="ECO:0000256" key="11">
    <source>
        <dbReference type="RuleBase" id="RU003357"/>
    </source>
</evidence>
<dbReference type="RefSeq" id="WP_379479674.1">
    <property type="nucleotide sequence ID" value="NZ_JBHLTL010000001.1"/>
</dbReference>
<keyword evidence="2 10" id="KW-0813">Transport</keyword>
<feature type="signal peptide" evidence="12">
    <location>
        <begin position="1"/>
        <end position="19"/>
    </location>
</feature>
<evidence type="ECO:0000256" key="2">
    <source>
        <dbReference type="ARBA" id="ARBA00022448"/>
    </source>
</evidence>
<keyword evidence="5 12" id="KW-0732">Signal</keyword>
<dbReference type="Pfam" id="PF00593">
    <property type="entry name" value="TonB_dep_Rec_b-barrel"/>
    <property type="match status" value="1"/>
</dbReference>
<dbReference type="PANTHER" id="PTHR30069:SF53">
    <property type="entry name" value="COLICIN I RECEPTOR-RELATED"/>
    <property type="match status" value="1"/>
</dbReference>
<dbReference type="Proteomes" id="UP001589943">
    <property type="component" value="Unassembled WGS sequence"/>
</dbReference>
<evidence type="ECO:0000313" key="16">
    <source>
        <dbReference type="Proteomes" id="UP001589943"/>
    </source>
</evidence>
<evidence type="ECO:0000256" key="12">
    <source>
        <dbReference type="SAM" id="SignalP"/>
    </source>
</evidence>
<name>A0ABV6PEC7_9SPHN</name>
<dbReference type="PROSITE" id="PS52016">
    <property type="entry name" value="TONB_DEPENDENT_REC_3"/>
    <property type="match status" value="1"/>
</dbReference>
<evidence type="ECO:0000256" key="8">
    <source>
        <dbReference type="ARBA" id="ARBA00023136"/>
    </source>
</evidence>
<feature type="domain" description="TonB-dependent receptor plug" evidence="14">
    <location>
        <begin position="58"/>
        <end position="162"/>
    </location>
</feature>
<accession>A0ABV6PEC7</accession>
<organism evidence="15 16">
    <name type="scientific">Novosphingobium aquiterrae</name>
    <dbReference type="NCBI Taxonomy" id="624388"/>
    <lineage>
        <taxon>Bacteria</taxon>
        <taxon>Pseudomonadati</taxon>
        <taxon>Pseudomonadota</taxon>
        <taxon>Alphaproteobacteria</taxon>
        <taxon>Sphingomonadales</taxon>
        <taxon>Sphingomonadaceae</taxon>
        <taxon>Novosphingobium</taxon>
    </lineage>
</organism>
<evidence type="ECO:0000259" key="14">
    <source>
        <dbReference type="Pfam" id="PF07715"/>
    </source>
</evidence>
<evidence type="ECO:0000256" key="1">
    <source>
        <dbReference type="ARBA" id="ARBA00004571"/>
    </source>
</evidence>
<feature type="chain" id="PRO_5045140575" evidence="12">
    <location>
        <begin position="20"/>
        <end position="615"/>
    </location>
</feature>
<keyword evidence="8 10" id="KW-0472">Membrane</keyword>
<protein>
    <submittedName>
        <fullName evidence="15">TonB-dependent receptor plug domain-containing protein</fullName>
    </submittedName>
</protein>
<dbReference type="InterPro" id="IPR036942">
    <property type="entry name" value="Beta-barrel_TonB_sf"/>
</dbReference>
<dbReference type="CDD" id="cd01347">
    <property type="entry name" value="ligand_gated_channel"/>
    <property type="match status" value="1"/>
</dbReference>
<keyword evidence="4 10" id="KW-0812">Transmembrane</keyword>
<dbReference type="Pfam" id="PF07715">
    <property type="entry name" value="Plug"/>
    <property type="match status" value="1"/>
</dbReference>
<dbReference type="InterPro" id="IPR037066">
    <property type="entry name" value="Plug_dom_sf"/>
</dbReference>
<comment type="similarity">
    <text evidence="10 11">Belongs to the TonB-dependent receptor family.</text>
</comment>
<keyword evidence="3 10" id="KW-1134">Transmembrane beta strand</keyword>
<dbReference type="Gene3D" id="2.170.130.10">
    <property type="entry name" value="TonB-dependent receptor, plug domain"/>
    <property type="match status" value="1"/>
</dbReference>
<evidence type="ECO:0000259" key="13">
    <source>
        <dbReference type="Pfam" id="PF00593"/>
    </source>
</evidence>
<keyword evidence="9 10" id="KW-0998">Cell outer membrane</keyword>
<evidence type="ECO:0000256" key="5">
    <source>
        <dbReference type="ARBA" id="ARBA00022729"/>
    </source>
</evidence>
<evidence type="ECO:0000313" key="15">
    <source>
        <dbReference type="EMBL" id="MFC0588167.1"/>
    </source>
</evidence>
<comment type="caution">
    <text evidence="15">The sequence shown here is derived from an EMBL/GenBank/DDBJ whole genome shotgun (WGS) entry which is preliminary data.</text>
</comment>
<gene>
    <name evidence="15" type="ORF">ACFFF7_01940</name>
</gene>
<evidence type="ECO:0000256" key="10">
    <source>
        <dbReference type="PROSITE-ProRule" id="PRU01360"/>
    </source>
</evidence>
<dbReference type="InterPro" id="IPR000531">
    <property type="entry name" value="Beta-barrel_TonB"/>
</dbReference>
<feature type="domain" description="TonB-dependent receptor-like beta-barrel" evidence="13">
    <location>
        <begin position="191"/>
        <end position="589"/>
    </location>
</feature>
<keyword evidence="7 11" id="KW-0798">TonB box</keyword>
<dbReference type="InterPro" id="IPR012910">
    <property type="entry name" value="Plug_dom"/>
</dbReference>
<dbReference type="PANTHER" id="PTHR30069">
    <property type="entry name" value="TONB-DEPENDENT OUTER MEMBRANE RECEPTOR"/>
    <property type="match status" value="1"/>
</dbReference>
<dbReference type="InterPro" id="IPR039426">
    <property type="entry name" value="TonB-dep_rcpt-like"/>
</dbReference>
<dbReference type="Gene3D" id="2.40.170.20">
    <property type="entry name" value="TonB-dependent receptor, beta-barrel domain"/>
    <property type="match status" value="1"/>
</dbReference>
<comment type="subcellular location">
    <subcellularLocation>
        <location evidence="1 10">Cell outer membrane</location>
        <topology evidence="1 10">Multi-pass membrane protein</topology>
    </subcellularLocation>
</comment>
<evidence type="ECO:0000256" key="6">
    <source>
        <dbReference type="ARBA" id="ARBA00023065"/>
    </source>
</evidence>
<evidence type="ECO:0000256" key="3">
    <source>
        <dbReference type="ARBA" id="ARBA00022452"/>
    </source>
</evidence>
<evidence type="ECO:0000256" key="4">
    <source>
        <dbReference type="ARBA" id="ARBA00022692"/>
    </source>
</evidence>
<proteinExistence type="inferred from homology"/>
<dbReference type="EMBL" id="JBHLTL010000001">
    <property type="protein sequence ID" value="MFC0588167.1"/>
    <property type="molecule type" value="Genomic_DNA"/>
</dbReference>
<keyword evidence="16" id="KW-1185">Reference proteome</keyword>
<dbReference type="SUPFAM" id="SSF56935">
    <property type="entry name" value="Porins"/>
    <property type="match status" value="1"/>
</dbReference>
<evidence type="ECO:0000256" key="7">
    <source>
        <dbReference type="ARBA" id="ARBA00023077"/>
    </source>
</evidence>
<keyword evidence="6" id="KW-0406">Ion transport</keyword>
<sequence>MKYLFFLSIIACSATPAWADEGCDPAKDDTCIVVADRIRENLITVTATGSDVRLDWAGQSISVIDQGEIEAIQGPDLTRVLTNLPGVTFARNGGLGSTTSLFVRGANSEQLVVLVDGVRMADSAAPSGGFDFGNLEAGGIAKLELLRGSNSVPWGSDAIGGVLAVTTRAYDGIEAAAEYGAHDTLSLSGGAGIDRSGYALSLNGGYTRSDGISAAAAGTEPDPYRQWRIGGKARVNLSDSLSLNASARHSDGRVAFDSYLFVDDGEYQTAKIDSGRAGFEYRGDVLTLTGGVALSNTARAYFDPAFDTAPSFETQGRDVHADIKGTLRPAEGLTLDFGGDGDWSRFSTTFDPRQTARLLSAHALVTWQGRGLLLSAGLRHDDHDRFGGKWTLGANGAVELGDSWRVRASYGEGFKAPTLYQLYGYGGNALLHPETSRSFELGIERGDRNGYGLHAAATLFRRDATDLIDYRFPTGYLNIARTRAQGFEAELGARLSDTLSARAAYTYLEAIDRDTGRDLARRPRHALSASLDWTTPLAGLVLGGDLRLVGDSFDDAFNSVPLDGYALATVRARLPLGEHFELYGRVENLTDARYETAAGYGTYGRSAYAGVRVRW</sequence>
<reference evidence="15 16" key="1">
    <citation type="submission" date="2024-09" db="EMBL/GenBank/DDBJ databases">
        <authorList>
            <person name="Sun Q."/>
            <person name="Mori K."/>
        </authorList>
    </citation>
    <scope>NUCLEOTIDE SEQUENCE [LARGE SCALE GENOMIC DNA]</scope>
    <source>
        <strain evidence="15 16">NCAIM B.02537</strain>
    </source>
</reference>
<keyword evidence="15" id="KW-0675">Receptor</keyword>